<evidence type="ECO:0000313" key="3">
    <source>
        <dbReference type="Proteomes" id="UP000265515"/>
    </source>
</evidence>
<dbReference type="EMBL" id="BFEA01001130">
    <property type="protein sequence ID" value="GBG92763.1"/>
    <property type="molecule type" value="Genomic_DNA"/>
</dbReference>
<dbReference type="PANTHER" id="PTHR15503:SF22">
    <property type="entry name" value="TRANSPOSON TY3-I GAG POLYPROTEIN"/>
    <property type="match status" value="1"/>
</dbReference>
<dbReference type="Gene3D" id="3.10.10.10">
    <property type="entry name" value="HIV Type 1 Reverse Transcriptase, subunit A, domain 1"/>
    <property type="match status" value="1"/>
</dbReference>
<dbReference type="InterPro" id="IPR043128">
    <property type="entry name" value="Rev_trsase/Diguanyl_cyclase"/>
</dbReference>
<proteinExistence type="predicted"/>
<dbReference type="Gramene" id="GBG92763">
    <property type="protein sequence ID" value="GBG92763"/>
    <property type="gene ID" value="CBR_g57006"/>
</dbReference>
<evidence type="ECO:0000313" key="2">
    <source>
        <dbReference type="EMBL" id="GBG92763.1"/>
    </source>
</evidence>
<comment type="caution">
    <text evidence="2">The sequence shown here is derived from an EMBL/GenBank/DDBJ whole genome shotgun (WGS) entry which is preliminary data.</text>
</comment>
<feature type="compositionally biased region" description="Basic and acidic residues" evidence="1">
    <location>
        <begin position="10"/>
        <end position="20"/>
    </location>
</feature>
<dbReference type="AlphaFoldDB" id="A0A388ME28"/>
<dbReference type="Proteomes" id="UP000265515">
    <property type="component" value="Unassembled WGS sequence"/>
</dbReference>
<name>A0A388ME28_CHABU</name>
<dbReference type="InterPro" id="IPR032567">
    <property type="entry name" value="RTL1-rel"/>
</dbReference>
<evidence type="ECO:0008006" key="4">
    <source>
        <dbReference type="Google" id="ProtNLM"/>
    </source>
</evidence>
<reference evidence="2 3" key="1">
    <citation type="journal article" date="2018" name="Cell">
        <title>The Chara Genome: Secondary Complexity and Implications for Plant Terrestrialization.</title>
        <authorList>
            <person name="Nishiyama T."/>
            <person name="Sakayama H."/>
            <person name="Vries J.D."/>
            <person name="Buschmann H."/>
            <person name="Saint-Marcoux D."/>
            <person name="Ullrich K.K."/>
            <person name="Haas F.B."/>
            <person name="Vanderstraeten L."/>
            <person name="Becker D."/>
            <person name="Lang D."/>
            <person name="Vosolsobe S."/>
            <person name="Rombauts S."/>
            <person name="Wilhelmsson P.K.I."/>
            <person name="Janitza P."/>
            <person name="Kern R."/>
            <person name="Heyl A."/>
            <person name="Rumpler F."/>
            <person name="Villalobos L.I.A.C."/>
            <person name="Clay J.M."/>
            <person name="Skokan R."/>
            <person name="Toyoda A."/>
            <person name="Suzuki Y."/>
            <person name="Kagoshima H."/>
            <person name="Schijlen E."/>
            <person name="Tajeshwar N."/>
            <person name="Catarino B."/>
            <person name="Hetherington A.J."/>
            <person name="Saltykova A."/>
            <person name="Bonnot C."/>
            <person name="Breuninger H."/>
            <person name="Symeonidi A."/>
            <person name="Radhakrishnan G.V."/>
            <person name="Van Nieuwerburgh F."/>
            <person name="Deforce D."/>
            <person name="Chang C."/>
            <person name="Karol K.G."/>
            <person name="Hedrich R."/>
            <person name="Ulvskov P."/>
            <person name="Glockner G."/>
            <person name="Delwiche C.F."/>
            <person name="Petrasek J."/>
            <person name="Van de Peer Y."/>
            <person name="Friml J."/>
            <person name="Beilby M."/>
            <person name="Dolan L."/>
            <person name="Kohara Y."/>
            <person name="Sugano S."/>
            <person name="Fujiyama A."/>
            <person name="Delaux P.-M."/>
            <person name="Quint M."/>
            <person name="TheiBen G."/>
            <person name="Hagemann M."/>
            <person name="Harholt J."/>
            <person name="Dunand C."/>
            <person name="Zachgo S."/>
            <person name="Langdale J."/>
            <person name="Maumus F."/>
            <person name="Straeten D.V.D."/>
            <person name="Gould S.B."/>
            <person name="Rensing S.A."/>
        </authorList>
    </citation>
    <scope>NUCLEOTIDE SEQUENCE [LARGE SCALE GENOMIC DNA]</scope>
    <source>
        <strain evidence="2 3">S276</strain>
    </source>
</reference>
<dbReference type="Gene3D" id="3.30.70.270">
    <property type="match status" value="1"/>
</dbReference>
<keyword evidence="3" id="KW-1185">Reference proteome</keyword>
<protein>
    <recommendedName>
        <fullName evidence="4">Reverse transcriptase domain-containing protein</fullName>
    </recommendedName>
</protein>
<sequence>MYVPGDEQEAALKEWEAEEDPLRRQALEDEKRTMWKFRLTRERKARLDAVSRAARELEEVKKQRDQMATQVDLQGKMEIMAKNIECLTTVQEEQYQFIRSQDIALCSIRLGFREFARELVVQVGSEVKARLDSTERYCTGAIEGAKLVAPKEEVAGPRREPVKVQFPDSYGRKEENLDNWEANIKTYVHLQNAAPDEHVLIAIHALREEAASFARSLCRAANCNDDLVAYSAFTPLSYFLKLLRERFADVTPSVKASESCKPSILVSGGVRALKGVMDELVVVPDHGVTDTQLVNLFYRAMPEPLHGHFFEKIQQPTMTYDALSREVVAFEARPASVSTVWHKDLDKGKNWKGRTISGQVKTKDHLILTLDEGGGRPQGRGGGQSQGGRASGGRFQGNQGVGGRGETAKREEGVKVPRQTVLATVHLIGEKLEEQVFVVYVRPVTDPKEEKPIDPAIAKLLEEFEDSAKPPTGVVSRPIQHRIETEPGNRTPKGAVYMMSPRELEDLRKQLDELLEKGWIRPISSPYGAPVLFVPKKEGELRMCIDYRGLNAITVKNAEPLPRINDLLDRV</sequence>
<feature type="region of interest" description="Disordered" evidence="1">
    <location>
        <begin position="1"/>
        <end position="20"/>
    </location>
</feature>
<dbReference type="SUPFAM" id="SSF56672">
    <property type="entry name" value="DNA/RNA polymerases"/>
    <property type="match status" value="1"/>
</dbReference>
<organism evidence="2 3">
    <name type="scientific">Chara braunii</name>
    <name type="common">Braun's stonewort</name>
    <dbReference type="NCBI Taxonomy" id="69332"/>
    <lineage>
        <taxon>Eukaryota</taxon>
        <taxon>Viridiplantae</taxon>
        <taxon>Streptophyta</taxon>
        <taxon>Charophyceae</taxon>
        <taxon>Charales</taxon>
        <taxon>Characeae</taxon>
        <taxon>Chara</taxon>
    </lineage>
</organism>
<feature type="region of interest" description="Disordered" evidence="1">
    <location>
        <begin position="370"/>
        <end position="412"/>
    </location>
</feature>
<dbReference type="PANTHER" id="PTHR15503">
    <property type="entry name" value="LDOC1 RELATED"/>
    <property type="match status" value="1"/>
</dbReference>
<gene>
    <name evidence="2" type="ORF">CBR_g57006</name>
</gene>
<accession>A0A388ME28</accession>
<dbReference type="InterPro" id="IPR043502">
    <property type="entry name" value="DNA/RNA_pol_sf"/>
</dbReference>
<evidence type="ECO:0000256" key="1">
    <source>
        <dbReference type="SAM" id="MobiDB-lite"/>
    </source>
</evidence>
<feature type="compositionally biased region" description="Gly residues" evidence="1">
    <location>
        <begin position="375"/>
        <end position="405"/>
    </location>
</feature>